<dbReference type="AlphaFoldDB" id="W3WXM7"/>
<evidence type="ECO:0000256" key="1">
    <source>
        <dbReference type="ARBA" id="ARBA00001947"/>
    </source>
</evidence>
<dbReference type="InterPro" id="IPR011032">
    <property type="entry name" value="GroES-like_sf"/>
</dbReference>
<dbReference type="PANTHER" id="PTHR43161">
    <property type="entry name" value="SORBITOL DEHYDROGENASE"/>
    <property type="match status" value="1"/>
</dbReference>
<dbReference type="SUPFAM" id="SSF50129">
    <property type="entry name" value="GroES-like"/>
    <property type="match status" value="1"/>
</dbReference>
<dbReference type="InterPro" id="IPR020843">
    <property type="entry name" value="ER"/>
</dbReference>
<evidence type="ECO:0000256" key="2">
    <source>
        <dbReference type="ARBA" id="ARBA00008072"/>
    </source>
</evidence>
<evidence type="ECO:0000256" key="11">
    <source>
        <dbReference type="ARBA" id="ARBA00049317"/>
    </source>
</evidence>
<dbReference type="InterPro" id="IPR013154">
    <property type="entry name" value="ADH-like_N"/>
</dbReference>
<dbReference type="Gene3D" id="3.90.180.10">
    <property type="entry name" value="Medium-chain alcohol dehydrogenases, catalytic domain"/>
    <property type="match status" value="1"/>
</dbReference>
<gene>
    <name evidence="13" type="ORF">PFICI_10680</name>
</gene>
<dbReference type="Pfam" id="PF08240">
    <property type="entry name" value="ADH_N"/>
    <property type="match status" value="1"/>
</dbReference>
<dbReference type="STRING" id="1229662.W3WXM7"/>
<comment type="cofactor">
    <cofactor evidence="1">
        <name>Zn(2+)</name>
        <dbReference type="ChEBI" id="CHEBI:29105"/>
    </cofactor>
</comment>
<dbReference type="InParanoid" id="W3WXM7"/>
<dbReference type="CDD" id="cd05285">
    <property type="entry name" value="sorbitol_DH"/>
    <property type="match status" value="1"/>
</dbReference>
<dbReference type="SUPFAM" id="SSF51735">
    <property type="entry name" value="NAD(P)-binding Rossmann-fold domains"/>
    <property type="match status" value="1"/>
</dbReference>
<feature type="domain" description="Enoyl reductase (ER)" evidence="12">
    <location>
        <begin position="16"/>
        <end position="366"/>
    </location>
</feature>
<dbReference type="InterPro" id="IPR045306">
    <property type="entry name" value="SDH-like"/>
</dbReference>
<dbReference type="Proteomes" id="UP000030651">
    <property type="component" value="Unassembled WGS sequence"/>
</dbReference>
<dbReference type="PANTHER" id="PTHR43161:SF9">
    <property type="entry name" value="SORBITOL DEHYDROGENASE"/>
    <property type="match status" value="1"/>
</dbReference>
<evidence type="ECO:0000259" key="12">
    <source>
        <dbReference type="SMART" id="SM00829"/>
    </source>
</evidence>
<dbReference type="Gene3D" id="3.40.50.720">
    <property type="entry name" value="NAD(P)-binding Rossmann-like Domain"/>
    <property type="match status" value="1"/>
</dbReference>
<dbReference type="Pfam" id="PF00107">
    <property type="entry name" value="ADH_zinc_N"/>
    <property type="match status" value="1"/>
</dbReference>
<reference evidence="14" key="1">
    <citation type="journal article" date="2015" name="BMC Genomics">
        <title>Genomic and transcriptomic analysis of the endophytic fungus Pestalotiopsis fici reveals its lifestyle and high potential for synthesis of natural products.</title>
        <authorList>
            <person name="Wang X."/>
            <person name="Zhang X."/>
            <person name="Liu L."/>
            <person name="Xiang M."/>
            <person name="Wang W."/>
            <person name="Sun X."/>
            <person name="Che Y."/>
            <person name="Guo L."/>
            <person name="Liu G."/>
            <person name="Guo L."/>
            <person name="Wang C."/>
            <person name="Yin W.B."/>
            <person name="Stadler M."/>
            <person name="Zhang X."/>
            <person name="Liu X."/>
        </authorList>
    </citation>
    <scope>NUCLEOTIDE SEQUENCE [LARGE SCALE GENOMIC DNA]</scope>
    <source>
        <strain evidence="14">W106-1 / CGMCC3.15140</strain>
    </source>
</reference>
<keyword evidence="7" id="KW-0520">NAD</keyword>
<evidence type="ECO:0000256" key="6">
    <source>
        <dbReference type="ARBA" id="ARBA00023002"/>
    </source>
</evidence>
<dbReference type="GeneID" id="19275693"/>
<dbReference type="HOGENOM" id="CLU_026673_11_5_1"/>
<evidence type="ECO:0000256" key="7">
    <source>
        <dbReference type="ARBA" id="ARBA00023027"/>
    </source>
</evidence>
<evidence type="ECO:0000256" key="4">
    <source>
        <dbReference type="ARBA" id="ARBA00022833"/>
    </source>
</evidence>
<evidence type="ECO:0000256" key="10">
    <source>
        <dbReference type="ARBA" id="ARBA00039783"/>
    </source>
</evidence>
<dbReference type="InterPro" id="IPR013149">
    <property type="entry name" value="ADH-like_C"/>
</dbReference>
<comment type="similarity">
    <text evidence="2">Belongs to the zinc-containing alcohol dehydrogenase family.</text>
</comment>
<accession>W3WXM7</accession>
<keyword evidence="5" id="KW-0054">Arabinose catabolism</keyword>
<dbReference type="GO" id="GO:0046872">
    <property type="term" value="F:metal ion binding"/>
    <property type="evidence" value="ECO:0007669"/>
    <property type="project" value="UniProtKB-KW"/>
</dbReference>
<evidence type="ECO:0000256" key="8">
    <source>
        <dbReference type="ARBA" id="ARBA00037881"/>
    </source>
</evidence>
<keyword evidence="14" id="KW-1185">Reference proteome</keyword>
<keyword evidence="5" id="KW-0119">Carbohydrate metabolism</keyword>
<comment type="pathway">
    <text evidence="8">Carbohydrate degradation; L-arabinose degradation via L-arabinitol; D-xylulose 5-phosphate from L-arabinose (fungal route): step 2/5.</text>
</comment>
<dbReference type="SMART" id="SM00829">
    <property type="entry name" value="PKS_ER"/>
    <property type="match status" value="1"/>
</dbReference>
<dbReference type="RefSeq" id="XP_007837452.1">
    <property type="nucleotide sequence ID" value="XM_007839261.1"/>
</dbReference>
<keyword evidence="3" id="KW-0479">Metal-binding</keyword>
<evidence type="ECO:0000256" key="3">
    <source>
        <dbReference type="ARBA" id="ARBA00022723"/>
    </source>
</evidence>
<keyword evidence="4" id="KW-0862">Zinc</keyword>
<protein>
    <recommendedName>
        <fullName evidence="10">L-arabinitol 4-dehydrogenase</fullName>
        <ecNumber evidence="9">1.1.1.12</ecNumber>
    </recommendedName>
</protein>
<dbReference type="OrthoDB" id="3941538at2759"/>
<dbReference type="KEGG" id="pfy:PFICI_10680"/>
<name>W3WXM7_PESFW</name>
<dbReference type="eggNOG" id="KOG0024">
    <property type="taxonomic scope" value="Eukaryota"/>
</dbReference>
<dbReference type="EC" id="1.1.1.12" evidence="9"/>
<dbReference type="InterPro" id="IPR036291">
    <property type="entry name" value="NAD(P)-bd_dom_sf"/>
</dbReference>
<evidence type="ECO:0000313" key="13">
    <source>
        <dbReference type="EMBL" id="ETS78618.1"/>
    </source>
</evidence>
<dbReference type="OMA" id="RYGPGCY"/>
<dbReference type="GO" id="GO:0019568">
    <property type="term" value="P:arabinose catabolic process"/>
    <property type="evidence" value="ECO:0007669"/>
    <property type="project" value="UniProtKB-KW"/>
</dbReference>
<dbReference type="EMBL" id="KI912115">
    <property type="protein sequence ID" value="ETS78618.1"/>
    <property type="molecule type" value="Genomic_DNA"/>
</dbReference>
<organism evidence="13 14">
    <name type="scientific">Pestalotiopsis fici (strain W106-1 / CGMCC3.15140)</name>
    <dbReference type="NCBI Taxonomy" id="1229662"/>
    <lineage>
        <taxon>Eukaryota</taxon>
        <taxon>Fungi</taxon>
        <taxon>Dikarya</taxon>
        <taxon>Ascomycota</taxon>
        <taxon>Pezizomycotina</taxon>
        <taxon>Sordariomycetes</taxon>
        <taxon>Xylariomycetidae</taxon>
        <taxon>Amphisphaeriales</taxon>
        <taxon>Sporocadaceae</taxon>
        <taxon>Pestalotiopsis</taxon>
    </lineage>
</organism>
<proteinExistence type="inferred from homology"/>
<dbReference type="GO" id="GO:0006062">
    <property type="term" value="P:sorbitol catabolic process"/>
    <property type="evidence" value="ECO:0007669"/>
    <property type="project" value="TreeGrafter"/>
</dbReference>
<dbReference type="GO" id="GO:0050019">
    <property type="term" value="F:L-arabinitol 4-dehydrogenase activity"/>
    <property type="evidence" value="ECO:0007669"/>
    <property type="project" value="UniProtKB-EC"/>
</dbReference>
<dbReference type="GO" id="GO:0003939">
    <property type="term" value="F:L-iditol 2-dehydrogenase (NAD+) activity"/>
    <property type="evidence" value="ECO:0007669"/>
    <property type="project" value="TreeGrafter"/>
</dbReference>
<comment type="catalytic activity">
    <reaction evidence="11">
        <text>L-arabinitol + NAD(+) = L-xylulose + NADH + H(+)</text>
        <dbReference type="Rhea" id="RHEA:16381"/>
        <dbReference type="ChEBI" id="CHEBI:15378"/>
        <dbReference type="ChEBI" id="CHEBI:17399"/>
        <dbReference type="ChEBI" id="CHEBI:18403"/>
        <dbReference type="ChEBI" id="CHEBI:57540"/>
        <dbReference type="ChEBI" id="CHEBI:57945"/>
        <dbReference type="EC" id="1.1.1.12"/>
    </reaction>
</comment>
<dbReference type="FunFam" id="3.40.50.720:FF:000068">
    <property type="entry name" value="Sorbitol dehydrogenase"/>
    <property type="match status" value="1"/>
</dbReference>
<evidence type="ECO:0000256" key="9">
    <source>
        <dbReference type="ARBA" id="ARBA00038954"/>
    </source>
</evidence>
<keyword evidence="6" id="KW-0560">Oxidoreductase</keyword>
<sequence>MEDTKIPTENQACVMQAIGQLGIESRQLPPEPGPYDVVVAPKKTGLCGSDMHIFLDGRAGESVFDKPLILGHEAAGIVAKGKLHFTLQVGDRVAMEPGICCLRCEFCKGGSYGQCGDFKFAAADGFDGTLQGFFTIPADFCYLLPENVSLEEGALVEPLSVAVMAVQSVAKMPHNANVAVFGAGPVGLLTMAVAKALGARRILAVDVQPKRLEFAQNYAATEVHQAIAKEPGEDSMTYAKRHAKVIMEKFGFGERGEGIDLVIECSGAEVCVQTGIWLVKRRGTCVQVGAGPANNLIPMSIFVNKEVRLIGSLRYGPGCYALAIDLVRQGRIDLKPLLTHRFPFTDAKLAFKTTQDGIGPDGKMAIKTIIDGPLA</sequence>
<evidence type="ECO:0000256" key="5">
    <source>
        <dbReference type="ARBA" id="ARBA00022935"/>
    </source>
</evidence>
<evidence type="ECO:0000313" key="14">
    <source>
        <dbReference type="Proteomes" id="UP000030651"/>
    </source>
</evidence>